<proteinExistence type="predicted"/>
<protein>
    <submittedName>
        <fullName evidence="1">Uncharacterized protein</fullName>
    </submittedName>
</protein>
<evidence type="ECO:0000313" key="1">
    <source>
        <dbReference type="EMBL" id="AGF98460.1"/>
    </source>
</evidence>
<dbReference type="EMBL" id="CP004144">
    <property type="protein sequence ID" value="AGF98460.1"/>
    <property type="molecule type" value="Genomic_DNA"/>
</dbReference>
<accession>M1Q825</accession>
<name>M1Q825_METMZ</name>
<dbReference type="Proteomes" id="UP000011718">
    <property type="component" value="Chromosome"/>
</dbReference>
<dbReference type="BioCyc" id="MMAZ1236903:G139K-3049-MONOMER"/>
<dbReference type="KEGG" id="mmaz:MmTuc01_3203"/>
<organism evidence="1 2">
    <name type="scientific">Methanosarcina mazei Tuc01</name>
    <dbReference type="NCBI Taxonomy" id="1236903"/>
    <lineage>
        <taxon>Archaea</taxon>
        <taxon>Methanobacteriati</taxon>
        <taxon>Methanobacteriota</taxon>
        <taxon>Stenosarchaea group</taxon>
        <taxon>Methanomicrobia</taxon>
        <taxon>Methanosarcinales</taxon>
        <taxon>Methanosarcinaceae</taxon>
        <taxon>Methanosarcina</taxon>
    </lineage>
</organism>
<evidence type="ECO:0000313" key="2">
    <source>
        <dbReference type="Proteomes" id="UP000011718"/>
    </source>
</evidence>
<dbReference type="AlphaFoldDB" id="M1Q825"/>
<sequence>MNTYYRTPSLIKCRFLQNLNFNSQIFDIQILQLKIKN</sequence>
<reference evidence="1 2" key="1">
    <citation type="journal article" date="2013" name="Genome Announc.">
        <title>Complete Genome of a Methanosarcina mazei Strain Isolated from Sediment Samples from an Amazonian Flooded Area.</title>
        <authorList>
            <person name="Assis das Gracas D."/>
            <person name="Thiago Juca Ramos R."/>
            <person name="Vieira Araujo A.C."/>
            <person name="Zahlouth R."/>
            <person name="Ribeiro Carneiro A."/>
            <person name="Souza Lopes T."/>
            <person name="Azevedo Barauna R."/>
            <person name="Azevedo V."/>
            <person name="Cruz Schneider M.P."/>
            <person name="Pellizari V.H."/>
            <person name="Silva A."/>
        </authorList>
    </citation>
    <scope>NUCLEOTIDE SEQUENCE [LARGE SCALE GENOMIC DNA]</scope>
    <source>
        <strain evidence="1 2">Tuc01</strain>
    </source>
</reference>
<gene>
    <name evidence="1" type="ORF">MmTuc01_3203</name>
</gene>
<dbReference type="HOGENOM" id="CLU_3338483_0_0_2"/>